<sequence>MPEFVSFRNQYLLKFRTKNSHALVSNVTVAYQAFPVEFKFFKFIFLYWVSKKKTTFTPAFVSSFPILEIWERSNNLKIVRRVVSLRTKTEQTTERRDLSGHA</sequence>
<reference evidence="1" key="1">
    <citation type="submission" date="2021-05" db="EMBL/GenBank/DDBJ databases">
        <authorList>
            <person name="Alioto T."/>
            <person name="Alioto T."/>
            <person name="Gomez Garrido J."/>
        </authorList>
    </citation>
    <scope>NUCLEOTIDE SEQUENCE</scope>
</reference>
<proteinExistence type="predicted"/>
<evidence type="ECO:0000313" key="1">
    <source>
        <dbReference type="EMBL" id="CAG6757060.1"/>
    </source>
</evidence>
<accession>A0A8D9A1E2</accession>
<name>A0A8D9A1E2_9HEMI</name>
<protein>
    <submittedName>
        <fullName evidence="1">Uncharacterized protein</fullName>
    </submittedName>
</protein>
<dbReference type="AlphaFoldDB" id="A0A8D9A1E2"/>
<dbReference type="EMBL" id="HBUF01546276">
    <property type="protein sequence ID" value="CAG6757060.1"/>
    <property type="molecule type" value="Transcribed_RNA"/>
</dbReference>
<organism evidence="1">
    <name type="scientific">Cacopsylla melanoneura</name>
    <dbReference type="NCBI Taxonomy" id="428564"/>
    <lineage>
        <taxon>Eukaryota</taxon>
        <taxon>Metazoa</taxon>
        <taxon>Ecdysozoa</taxon>
        <taxon>Arthropoda</taxon>
        <taxon>Hexapoda</taxon>
        <taxon>Insecta</taxon>
        <taxon>Pterygota</taxon>
        <taxon>Neoptera</taxon>
        <taxon>Paraneoptera</taxon>
        <taxon>Hemiptera</taxon>
        <taxon>Sternorrhyncha</taxon>
        <taxon>Psylloidea</taxon>
        <taxon>Psyllidae</taxon>
        <taxon>Psyllinae</taxon>
        <taxon>Cacopsylla</taxon>
    </lineage>
</organism>